<reference evidence="4 5" key="1">
    <citation type="journal article" date="2024" name="Nat. Commun.">
        <title>Phylogenomics reveals the evolutionary origins of lichenization in chlorophyte algae.</title>
        <authorList>
            <person name="Puginier C."/>
            <person name="Libourel C."/>
            <person name="Otte J."/>
            <person name="Skaloud P."/>
            <person name="Haon M."/>
            <person name="Grisel S."/>
            <person name="Petersen M."/>
            <person name="Berrin J.G."/>
            <person name="Delaux P.M."/>
            <person name="Dal Grande F."/>
            <person name="Keller J."/>
        </authorList>
    </citation>
    <scope>NUCLEOTIDE SEQUENCE [LARGE SCALE GENOMIC DNA]</scope>
    <source>
        <strain evidence="4 5">SAG 2043</strain>
    </source>
</reference>
<protein>
    <recommendedName>
        <fullName evidence="3">GATA-type domain-containing protein</fullName>
    </recommendedName>
</protein>
<dbReference type="Gene3D" id="3.30.50.10">
    <property type="entry name" value="Erythroid Transcription Factor GATA-1, subunit A"/>
    <property type="match status" value="1"/>
</dbReference>
<dbReference type="SMART" id="SM00401">
    <property type="entry name" value="ZnF_GATA"/>
    <property type="match status" value="1"/>
</dbReference>
<sequence length="183" mass="20016">MEPSADNSCEEASRGMEATAGDCDQEASRAMEAMNNQQLPGVDLQHTARQTNRCVASRPSQNRGPPKSLEAPRKRQRKATAPCRAAHDAMWELSASSPIRKLPAIASAHPTAAITTTSPAKRRRGRPKKQYVLRAALEATPLKECSECGTSKTPMWRRLGGRIYCNACGLRHKPSQARLRGAR</sequence>
<dbReference type="InterPro" id="IPR013088">
    <property type="entry name" value="Znf_NHR/GATA"/>
</dbReference>
<feature type="domain" description="GATA-type" evidence="3">
    <location>
        <begin position="139"/>
        <end position="173"/>
    </location>
</feature>
<dbReference type="Proteomes" id="UP001489004">
    <property type="component" value="Unassembled WGS sequence"/>
</dbReference>
<keyword evidence="1" id="KW-0479">Metal-binding</keyword>
<dbReference type="PROSITE" id="PS50114">
    <property type="entry name" value="GATA_ZN_FINGER_2"/>
    <property type="match status" value="1"/>
</dbReference>
<keyword evidence="1" id="KW-0862">Zinc</keyword>
<dbReference type="InterPro" id="IPR000679">
    <property type="entry name" value="Znf_GATA"/>
</dbReference>
<feature type="region of interest" description="Disordered" evidence="2">
    <location>
        <begin position="1"/>
        <end position="85"/>
    </location>
</feature>
<dbReference type="EMBL" id="JALJOR010000015">
    <property type="protein sequence ID" value="KAK9805703.1"/>
    <property type="molecule type" value="Genomic_DNA"/>
</dbReference>
<dbReference type="GO" id="GO:0006355">
    <property type="term" value="P:regulation of DNA-templated transcription"/>
    <property type="evidence" value="ECO:0007669"/>
    <property type="project" value="InterPro"/>
</dbReference>
<keyword evidence="1" id="KW-0863">Zinc-finger</keyword>
<organism evidence="4 5">
    <name type="scientific">[Myrmecia] bisecta</name>
    <dbReference type="NCBI Taxonomy" id="41462"/>
    <lineage>
        <taxon>Eukaryota</taxon>
        <taxon>Viridiplantae</taxon>
        <taxon>Chlorophyta</taxon>
        <taxon>core chlorophytes</taxon>
        <taxon>Trebouxiophyceae</taxon>
        <taxon>Trebouxiales</taxon>
        <taxon>Trebouxiaceae</taxon>
        <taxon>Myrmecia</taxon>
    </lineage>
</organism>
<evidence type="ECO:0000259" key="3">
    <source>
        <dbReference type="PROSITE" id="PS50114"/>
    </source>
</evidence>
<feature type="compositionally biased region" description="Polar residues" evidence="2">
    <location>
        <begin position="47"/>
        <end position="63"/>
    </location>
</feature>
<evidence type="ECO:0000256" key="1">
    <source>
        <dbReference type="PROSITE-ProRule" id="PRU00094"/>
    </source>
</evidence>
<comment type="caution">
    <text evidence="4">The sequence shown here is derived from an EMBL/GenBank/DDBJ whole genome shotgun (WGS) entry which is preliminary data.</text>
</comment>
<dbReference type="SUPFAM" id="SSF57716">
    <property type="entry name" value="Glucocorticoid receptor-like (DNA-binding domain)"/>
    <property type="match status" value="1"/>
</dbReference>
<keyword evidence="5" id="KW-1185">Reference proteome</keyword>
<dbReference type="GO" id="GO:0008270">
    <property type="term" value="F:zinc ion binding"/>
    <property type="evidence" value="ECO:0007669"/>
    <property type="project" value="UniProtKB-KW"/>
</dbReference>
<dbReference type="CDD" id="cd00202">
    <property type="entry name" value="ZnF_GATA"/>
    <property type="match status" value="1"/>
</dbReference>
<dbReference type="GO" id="GO:0043565">
    <property type="term" value="F:sequence-specific DNA binding"/>
    <property type="evidence" value="ECO:0007669"/>
    <property type="project" value="InterPro"/>
</dbReference>
<accession>A0AAW1PCB4</accession>
<dbReference type="Pfam" id="PF00320">
    <property type="entry name" value="GATA"/>
    <property type="match status" value="1"/>
</dbReference>
<dbReference type="AlphaFoldDB" id="A0AAW1PCB4"/>
<name>A0AAW1PCB4_9CHLO</name>
<evidence type="ECO:0000313" key="4">
    <source>
        <dbReference type="EMBL" id="KAK9805703.1"/>
    </source>
</evidence>
<evidence type="ECO:0000256" key="2">
    <source>
        <dbReference type="SAM" id="MobiDB-lite"/>
    </source>
</evidence>
<gene>
    <name evidence="4" type="ORF">WJX72_012530</name>
</gene>
<proteinExistence type="predicted"/>
<evidence type="ECO:0000313" key="5">
    <source>
        <dbReference type="Proteomes" id="UP001489004"/>
    </source>
</evidence>